<dbReference type="Proteomes" id="UP001177670">
    <property type="component" value="Unassembled WGS sequence"/>
</dbReference>
<gene>
    <name evidence="2" type="ORF">K0M31_007883</name>
</gene>
<keyword evidence="3" id="KW-1185">Reference proteome</keyword>
<evidence type="ECO:0000313" key="3">
    <source>
        <dbReference type="Proteomes" id="UP001177670"/>
    </source>
</evidence>
<accession>A0AA40GC76</accession>
<feature type="region of interest" description="Disordered" evidence="1">
    <location>
        <begin position="25"/>
        <end position="100"/>
    </location>
</feature>
<evidence type="ECO:0000256" key="1">
    <source>
        <dbReference type="SAM" id="MobiDB-lite"/>
    </source>
</evidence>
<dbReference type="EMBL" id="JAHYIQ010000002">
    <property type="protein sequence ID" value="KAK1135113.1"/>
    <property type="molecule type" value="Genomic_DNA"/>
</dbReference>
<organism evidence="2 3">
    <name type="scientific">Melipona bicolor</name>
    <dbReference type="NCBI Taxonomy" id="60889"/>
    <lineage>
        <taxon>Eukaryota</taxon>
        <taxon>Metazoa</taxon>
        <taxon>Ecdysozoa</taxon>
        <taxon>Arthropoda</taxon>
        <taxon>Hexapoda</taxon>
        <taxon>Insecta</taxon>
        <taxon>Pterygota</taxon>
        <taxon>Neoptera</taxon>
        <taxon>Endopterygota</taxon>
        <taxon>Hymenoptera</taxon>
        <taxon>Apocrita</taxon>
        <taxon>Aculeata</taxon>
        <taxon>Apoidea</taxon>
        <taxon>Anthophila</taxon>
        <taxon>Apidae</taxon>
        <taxon>Melipona</taxon>
    </lineage>
</organism>
<proteinExistence type="predicted"/>
<name>A0AA40GC76_9HYME</name>
<comment type="caution">
    <text evidence="2">The sequence shown here is derived from an EMBL/GenBank/DDBJ whole genome shotgun (WGS) entry which is preliminary data.</text>
</comment>
<sequence length="100" mass="11674">MRIVHADGSRWRTLVRSLTRFPRSLITPARGGEPREKIADPWGWEEGATTHHNTEEEEEDISGQLRNWRRRRRRQQQQQQQQQQTVSTPMCAQLSVANGA</sequence>
<dbReference type="AlphaFoldDB" id="A0AA40GC76"/>
<evidence type="ECO:0000313" key="2">
    <source>
        <dbReference type="EMBL" id="KAK1135113.1"/>
    </source>
</evidence>
<reference evidence="2" key="1">
    <citation type="submission" date="2021-10" db="EMBL/GenBank/DDBJ databases">
        <title>Melipona bicolor Genome sequencing and assembly.</title>
        <authorList>
            <person name="Araujo N.S."/>
            <person name="Arias M.C."/>
        </authorList>
    </citation>
    <scope>NUCLEOTIDE SEQUENCE</scope>
    <source>
        <strain evidence="2">USP_2M_L1-L4_2017</strain>
        <tissue evidence="2">Whole body</tissue>
    </source>
</reference>
<protein>
    <submittedName>
        <fullName evidence="2">Uncharacterized protein</fullName>
    </submittedName>
</protein>